<evidence type="ECO:0000313" key="2">
    <source>
        <dbReference type="Proteomes" id="UP000093695"/>
    </source>
</evidence>
<evidence type="ECO:0000313" key="1">
    <source>
        <dbReference type="EMBL" id="ANN21081.1"/>
    </source>
</evidence>
<dbReference type="KEGG" id="aori:SD37_39535"/>
<keyword evidence="2" id="KW-1185">Reference proteome</keyword>
<protein>
    <submittedName>
        <fullName evidence="1">Uncharacterized protein</fullName>
    </submittedName>
</protein>
<dbReference type="EMBL" id="CP016174">
    <property type="protein sequence ID" value="ANN21081.1"/>
    <property type="molecule type" value="Genomic_DNA"/>
</dbReference>
<dbReference type="AlphaFoldDB" id="A0A193C8Z8"/>
<organism evidence="1 2">
    <name type="scientific">Amycolatopsis orientalis</name>
    <name type="common">Nocardia orientalis</name>
    <dbReference type="NCBI Taxonomy" id="31958"/>
    <lineage>
        <taxon>Bacteria</taxon>
        <taxon>Bacillati</taxon>
        <taxon>Actinomycetota</taxon>
        <taxon>Actinomycetes</taxon>
        <taxon>Pseudonocardiales</taxon>
        <taxon>Pseudonocardiaceae</taxon>
        <taxon>Amycolatopsis</taxon>
    </lineage>
</organism>
<dbReference type="STRING" id="31958.SD37_39535"/>
<name>A0A193C8Z8_AMYOR</name>
<accession>A0A193C8Z8</accession>
<reference evidence="1 2" key="1">
    <citation type="journal article" date="2015" name="Genome Announc.">
        <title>Draft Genome Sequence of Norvancomycin-Producing Strain Amycolatopsis orientalis CPCC200066.</title>
        <authorList>
            <person name="Lei X."/>
            <person name="Yuan F."/>
            <person name="Shi Y."/>
            <person name="Li X."/>
            <person name="Wang L."/>
            <person name="Hong B."/>
        </authorList>
    </citation>
    <scope>NUCLEOTIDE SEQUENCE [LARGE SCALE GENOMIC DNA]</scope>
    <source>
        <strain evidence="1 2">B-37</strain>
    </source>
</reference>
<dbReference type="RefSeq" id="WP_044855190.1">
    <property type="nucleotide sequence ID" value="NZ_CP016174.1"/>
</dbReference>
<dbReference type="Proteomes" id="UP000093695">
    <property type="component" value="Chromosome"/>
</dbReference>
<proteinExistence type="predicted"/>
<sequence>MSEDKMIEIGGIQFAGFIGATARQASNVVAEQKKLYAGGAPAWSYYGPFYRALRGALNAPDPQAHLERVVERAAAQNTAKGDAFRDAAAGFLKLLPAGATGVRVNPATWEDADLTVALRNALGVRLKNGKLFYVMPHAKQHPLSQDGSDAVLRMMELAVDLALPGAVPLVWDLRRDGGTACKLHGNTNRDALDSYLQAQAAAYRSYWNAA</sequence>
<gene>
    <name evidence="1" type="ORF">SD37_39535</name>
</gene>